<dbReference type="GO" id="GO:0097108">
    <property type="term" value="F:hedgehog family protein binding"/>
    <property type="evidence" value="ECO:0007669"/>
    <property type="project" value="TreeGrafter"/>
</dbReference>
<dbReference type="GO" id="GO:0018996">
    <property type="term" value="P:molting cycle, collagen and cuticulin-based cuticle"/>
    <property type="evidence" value="ECO:0007669"/>
    <property type="project" value="UniProtKB-ARBA"/>
</dbReference>
<dbReference type="Gene3D" id="1.20.1640.10">
    <property type="entry name" value="Multidrug efflux transporter AcrB transmembrane domain"/>
    <property type="match status" value="2"/>
</dbReference>
<feature type="transmembrane region" description="Helical" evidence="8">
    <location>
        <begin position="1151"/>
        <end position="1171"/>
    </location>
</feature>
<dbReference type="GO" id="GO:0005119">
    <property type="term" value="F:smoothened binding"/>
    <property type="evidence" value="ECO:0007669"/>
    <property type="project" value="TreeGrafter"/>
</dbReference>
<keyword evidence="4 8" id="KW-1133">Transmembrane helix</keyword>
<name>A0A8R1DMA1_CAEJA</name>
<feature type="region of interest" description="Disordered" evidence="7">
    <location>
        <begin position="1311"/>
        <end position="1370"/>
    </location>
</feature>
<dbReference type="GO" id="GO:0045879">
    <property type="term" value="P:negative regulation of smoothened signaling pathway"/>
    <property type="evidence" value="ECO:0007669"/>
    <property type="project" value="TreeGrafter"/>
</dbReference>
<comment type="similarity">
    <text evidence="2">Belongs to the patched family.</text>
</comment>
<sequence length="1370" mass="153188">MKVHPERPPGAATGAFRRFVESRLIGNFDSDDFSDAWKKKFSHAPTWCDADMSLQQINRGKAQGNRIALYARAFFQLWLYRIGCFVQRFAWSTIIISMILYCLCLGGLQHVVIETDLVKLWVSEGGRLNEEMGYLGMVKHEREHSQHRHKRDATAPAPVKAEVRRGPELPKENGLGGGFQVVIQTPSFDGENVLTKEALQRHTKLMEEISAYEIKMFNETWTLSDICFKPPGPSFNSGPLAGIMSKLLDKIIPCIWITPVDCYWDGAKALGPNPPLNLGPEVASFISSLPPGNVTWKNLNPTSVIKEVGTLFDLGPIGNFFERAGIDGAYLDRPCIDPLEEECPASAPNHFDRCAALTKFNAWNLAKSMSEQITLERKALPKEDGKSDIAETILNDIFGKKRRKRQAPSNSGEEEDNQEKEEVTTTTTTTPTTKKPRAPSNGSKKDEDYYAYEDDADYLDGISNSTATKKEPKDTTCLEYGSSLLAWMQKNPNRLGEFLTKEEMPKYPNYGDVMSGGCKGFGKKIMEWPEDLIIGGIERDNGKLVSAEALQSVFLVSSPYDVFVRIANDKTDSHPGLDRRSFQPWMANEIITAWQRNFTRKMYGHEQNKEKRVFHPLASTSIADMLEEFSQFNYIIIVIGYVLMVIYAAFTQGRFQGWWFAVQSNVALAISGVILVTFSSICGLGFATHLGINFNAATTQVVPFLSLGLGIDDMFLLLHNYDEIINICDRNEIGILLKETGMSVMVTSINNILAFISGYVLPIPALRSFCSQTAILLLFNLIFLMFIFPAMIGIDLRRQRKGKRDLAYCSRGSPQIPTSHSVPSNVSNVSSRAELAGYDKQTAEYKRHEPWYTVGGFLNNIYIPTLKNSVAKAVILLGTATAVCFGLYGMYTSTLGLELADVLPEHTPPAAFLRAREKYFSFYPMFAVLRGNHIDIPNQQQLIEEYREQLGSSKFMIKAEGKLQPYWMSMLRIWLKSLDKALAKDLAAGKFDLTNGNPIKVNGEKPTPESMIAARLVCSFGTTYNCDGRLGKIRMVDENDVIRPDGFYNYLTGWFNVDNMMYYVSQASFYPAPPGWEYNEKMAKVVPASEPLLYSQIPFYQNDLVDTPAIVKMIEEIRSTCEEYTERGLPNYPSGIAFTFWEQYLSLRFNLFMAIVIIAAAVFTVISILMFNPWAATLIMCIVIITTIELGGFMGLMGIKMNPISAVTLICAVGIGVEFTAHVELAFLTALGTIDQRLESCLQHMFVPVYHGAISTFLGVVMLVFSEFDFVVKYFFYTMTVLVALGVFNGLCVLPVILTLVGPEPELTPTNGDCVLPAPPPLSQQQNEKEAYGGESGTRKRKDKKQEVEMSPRDSPSTSSRSSDEETAQK</sequence>
<feature type="compositionally biased region" description="Low complexity" evidence="7">
    <location>
        <begin position="424"/>
        <end position="433"/>
    </location>
</feature>
<proteinExistence type="inferred from homology"/>
<feature type="transmembrane region" description="Helical" evidence="8">
    <location>
        <begin position="701"/>
        <end position="721"/>
    </location>
</feature>
<dbReference type="InterPro" id="IPR053958">
    <property type="entry name" value="HMGCR/SNAP/NPC1-like_SSD"/>
</dbReference>
<evidence type="ECO:0000256" key="1">
    <source>
        <dbReference type="ARBA" id="ARBA00004141"/>
    </source>
</evidence>
<evidence type="ECO:0000256" key="3">
    <source>
        <dbReference type="ARBA" id="ARBA00022692"/>
    </source>
</evidence>
<feature type="transmembrane region" description="Helical" evidence="8">
    <location>
        <begin position="1177"/>
        <end position="1199"/>
    </location>
</feature>
<protein>
    <submittedName>
        <fullName evidence="10">SSD domain-containing protein</fullName>
    </submittedName>
</protein>
<dbReference type="PROSITE" id="PS50156">
    <property type="entry name" value="SSD"/>
    <property type="match status" value="1"/>
</dbReference>
<evidence type="ECO:0000256" key="4">
    <source>
        <dbReference type="ARBA" id="ARBA00022989"/>
    </source>
</evidence>
<dbReference type="GO" id="GO:0008158">
    <property type="term" value="F:hedgehog receptor activity"/>
    <property type="evidence" value="ECO:0007669"/>
    <property type="project" value="TreeGrafter"/>
</dbReference>
<accession>A0A8R1DMA1</accession>
<reference evidence="11" key="1">
    <citation type="submission" date="2010-08" db="EMBL/GenBank/DDBJ databases">
        <authorList>
            <consortium name="Caenorhabditis japonica Sequencing Consortium"/>
            <person name="Wilson R.K."/>
        </authorList>
    </citation>
    <scope>NUCLEOTIDE SEQUENCE [LARGE SCALE GENOMIC DNA]</scope>
    <source>
        <strain evidence="11">DF5081</strain>
    </source>
</reference>
<dbReference type="GO" id="GO:0005886">
    <property type="term" value="C:plasma membrane"/>
    <property type="evidence" value="ECO:0007669"/>
    <property type="project" value="TreeGrafter"/>
</dbReference>
<dbReference type="Proteomes" id="UP000005237">
    <property type="component" value="Unassembled WGS sequence"/>
</dbReference>
<feature type="transmembrane region" description="Helical" evidence="8">
    <location>
        <begin position="1275"/>
        <end position="1301"/>
    </location>
</feature>
<feature type="transmembrane region" description="Helical" evidence="8">
    <location>
        <begin position="657"/>
        <end position="681"/>
    </location>
</feature>
<feature type="transmembrane region" description="Helical" evidence="8">
    <location>
        <begin position="1206"/>
        <end position="1229"/>
    </location>
</feature>
<evidence type="ECO:0000313" key="11">
    <source>
        <dbReference type="Proteomes" id="UP000005237"/>
    </source>
</evidence>
<feature type="transmembrane region" description="Helical" evidence="8">
    <location>
        <begin position="89"/>
        <end position="108"/>
    </location>
</feature>
<dbReference type="SUPFAM" id="SSF82866">
    <property type="entry name" value="Multidrug efflux transporter AcrB transmembrane domain"/>
    <property type="match status" value="2"/>
</dbReference>
<evidence type="ECO:0000313" key="10">
    <source>
        <dbReference type="EnsemblMetazoa" id="CJA05998.1"/>
    </source>
</evidence>
<evidence type="ECO:0000256" key="2">
    <source>
        <dbReference type="ARBA" id="ARBA00005585"/>
    </source>
</evidence>
<dbReference type="Pfam" id="PF12349">
    <property type="entry name" value="Sterol-sensing"/>
    <property type="match status" value="1"/>
</dbReference>
<comment type="subcellular location">
    <subcellularLocation>
        <location evidence="1">Membrane</location>
        <topology evidence="1">Multi-pass membrane protein</topology>
    </subcellularLocation>
</comment>
<feature type="transmembrane region" description="Helical" evidence="8">
    <location>
        <begin position="742"/>
        <end position="761"/>
    </location>
</feature>
<evidence type="ECO:0000259" key="9">
    <source>
        <dbReference type="PROSITE" id="PS50156"/>
    </source>
</evidence>
<feature type="region of interest" description="Disordered" evidence="7">
    <location>
        <begin position="400"/>
        <end position="447"/>
    </location>
</feature>
<keyword evidence="11" id="KW-1185">Reference proteome</keyword>
<dbReference type="PANTHER" id="PTHR46022">
    <property type="entry name" value="PROTEIN PATCHED"/>
    <property type="match status" value="1"/>
</dbReference>
<feature type="transmembrane region" description="Helical" evidence="8">
    <location>
        <begin position="773"/>
        <end position="794"/>
    </location>
</feature>
<evidence type="ECO:0000256" key="6">
    <source>
        <dbReference type="ARBA" id="ARBA00023180"/>
    </source>
</evidence>
<keyword evidence="5 8" id="KW-0472">Membrane</keyword>
<dbReference type="PANTHER" id="PTHR46022:SF6">
    <property type="entry name" value="PROTEIN PATCHED HOMOLOG 3"/>
    <property type="match status" value="1"/>
</dbReference>
<keyword evidence="6" id="KW-0325">Glycoprotein</keyword>
<feature type="transmembrane region" description="Helical" evidence="8">
    <location>
        <begin position="1249"/>
        <end position="1268"/>
    </location>
</feature>
<feature type="domain" description="SSD" evidence="9">
    <location>
        <begin position="633"/>
        <end position="794"/>
    </location>
</feature>
<evidence type="ECO:0000256" key="8">
    <source>
        <dbReference type="SAM" id="Phobius"/>
    </source>
</evidence>
<evidence type="ECO:0000256" key="5">
    <source>
        <dbReference type="ARBA" id="ARBA00023136"/>
    </source>
</evidence>
<organism evidence="10 11">
    <name type="scientific">Caenorhabditis japonica</name>
    <dbReference type="NCBI Taxonomy" id="281687"/>
    <lineage>
        <taxon>Eukaryota</taxon>
        <taxon>Metazoa</taxon>
        <taxon>Ecdysozoa</taxon>
        <taxon>Nematoda</taxon>
        <taxon>Chromadorea</taxon>
        <taxon>Rhabditida</taxon>
        <taxon>Rhabditina</taxon>
        <taxon>Rhabditomorpha</taxon>
        <taxon>Rhabditoidea</taxon>
        <taxon>Rhabditidae</taxon>
        <taxon>Peloderinae</taxon>
        <taxon>Caenorhabditis</taxon>
    </lineage>
</organism>
<dbReference type="FunFam" id="1.20.1640.10:FF:000043">
    <property type="entry name" value="Protein CBR-PTC-3"/>
    <property type="match status" value="1"/>
</dbReference>
<feature type="transmembrane region" description="Helical" evidence="8">
    <location>
        <begin position="632"/>
        <end position="650"/>
    </location>
</feature>
<keyword evidence="3 8" id="KW-0812">Transmembrane</keyword>
<dbReference type="InterPro" id="IPR000731">
    <property type="entry name" value="SSD"/>
</dbReference>
<evidence type="ECO:0000256" key="7">
    <source>
        <dbReference type="SAM" id="MobiDB-lite"/>
    </source>
</evidence>
<dbReference type="FunFam" id="1.20.1640.10:FF:000031">
    <property type="entry name" value="PaTChed family"/>
    <property type="match status" value="1"/>
</dbReference>
<reference evidence="10" key="2">
    <citation type="submission" date="2022-06" db="UniProtKB">
        <authorList>
            <consortium name="EnsemblMetazoa"/>
        </authorList>
    </citation>
    <scope>IDENTIFICATION</scope>
    <source>
        <strain evidence="10">DF5081</strain>
    </source>
</reference>
<dbReference type="EnsemblMetazoa" id="CJA05998.1">
    <property type="protein sequence ID" value="CJA05998.1"/>
    <property type="gene ID" value="WBGene00125202"/>
</dbReference>